<accession>A0ABN9PRT0</accession>
<dbReference type="InterPro" id="IPR006121">
    <property type="entry name" value="HMA_dom"/>
</dbReference>
<dbReference type="CDD" id="cd00371">
    <property type="entry name" value="HMA"/>
    <property type="match status" value="1"/>
</dbReference>
<dbReference type="InterPro" id="IPR036163">
    <property type="entry name" value="HMA_dom_sf"/>
</dbReference>
<protein>
    <recommendedName>
        <fullName evidence="2">HMA domain-containing protein</fullName>
    </recommendedName>
</protein>
<evidence type="ECO:0000259" key="2">
    <source>
        <dbReference type="PROSITE" id="PS50846"/>
    </source>
</evidence>
<dbReference type="Proteomes" id="UP001189429">
    <property type="component" value="Unassembled WGS sequence"/>
</dbReference>
<feature type="compositionally biased region" description="Polar residues" evidence="1">
    <location>
        <begin position="93"/>
        <end position="115"/>
    </location>
</feature>
<feature type="region of interest" description="Disordered" evidence="1">
    <location>
        <begin position="87"/>
        <end position="152"/>
    </location>
</feature>
<gene>
    <name evidence="3" type="ORF">PCOR1329_LOCUS5404</name>
</gene>
<sequence length="152" mass="16099">MGMSLGPMGLSLALQSVELQTHLTVTLVVEGMTGPDCVEKVTKALIAIEGVVCVDVSLDLEEVDVVYQPFVLRRDLRDAVRRAGYTAGVQMNGAMSHTHTDPSSTRRSPSLSNVRSPDRDSLQPLGFGTMPGAAATDRSISDPTASRGSSLN</sequence>
<dbReference type="Pfam" id="PF00403">
    <property type="entry name" value="HMA"/>
    <property type="match status" value="1"/>
</dbReference>
<dbReference type="PROSITE" id="PS50846">
    <property type="entry name" value="HMA_2"/>
    <property type="match status" value="1"/>
</dbReference>
<proteinExistence type="predicted"/>
<dbReference type="SUPFAM" id="SSF55008">
    <property type="entry name" value="HMA, heavy metal-associated domain"/>
    <property type="match status" value="1"/>
</dbReference>
<dbReference type="EMBL" id="CAUYUJ010001425">
    <property type="protein sequence ID" value="CAK0795860.1"/>
    <property type="molecule type" value="Genomic_DNA"/>
</dbReference>
<reference evidence="3" key="1">
    <citation type="submission" date="2023-10" db="EMBL/GenBank/DDBJ databases">
        <authorList>
            <person name="Chen Y."/>
            <person name="Shah S."/>
            <person name="Dougan E. K."/>
            <person name="Thang M."/>
            <person name="Chan C."/>
        </authorList>
    </citation>
    <scope>NUCLEOTIDE SEQUENCE [LARGE SCALE GENOMIC DNA]</scope>
</reference>
<evidence type="ECO:0000313" key="3">
    <source>
        <dbReference type="EMBL" id="CAK0795860.1"/>
    </source>
</evidence>
<dbReference type="Gene3D" id="3.30.70.100">
    <property type="match status" value="1"/>
</dbReference>
<evidence type="ECO:0000313" key="4">
    <source>
        <dbReference type="Proteomes" id="UP001189429"/>
    </source>
</evidence>
<feature type="domain" description="HMA" evidence="2">
    <location>
        <begin position="23"/>
        <end position="88"/>
    </location>
</feature>
<feature type="compositionally biased region" description="Polar residues" evidence="1">
    <location>
        <begin position="141"/>
        <end position="152"/>
    </location>
</feature>
<name>A0ABN9PRT0_9DINO</name>
<organism evidence="3 4">
    <name type="scientific">Prorocentrum cordatum</name>
    <dbReference type="NCBI Taxonomy" id="2364126"/>
    <lineage>
        <taxon>Eukaryota</taxon>
        <taxon>Sar</taxon>
        <taxon>Alveolata</taxon>
        <taxon>Dinophyceae</taxon>
        <taxon>Prorocentrales</taxon>
        <taxon>Prorocentraceae</taxon>
        <taxon>Prorocentrum</taxon>
    </lineage>
</organism>
<comment type="caution">
    <text evidence="3">The sequence shown here is derived from an EMBL/GenBank/DDBJ whole genome shotgun (WGS) entry which is preliminary data.</text>
</comment>
<keyword evidence="4" id="KW-1185">Reference proteome</keyword>
<evidence type="ECO:0000256" key="1">
    <source>
        <dbReference type="SAM" id="MobiDB-lite"/>
    </source>
</evidence>